<evidence type="ECO:0000256" key="2">
    <source>
        <dbReference type="SAM" id="Phobius"/>
    </source>
</evidence>
<sequence>MVSSWIPRRFRPRNLGYLSLALLSGENDSDDEYDEKDCGREGSFHDNDDDDDDRASVTDTLVGGSSPTESGLLAENFDEKAVYRARRPPRTALARALAALAKLSILLPSFVVPGNKPAGKLHPSAWLDGLRGWAAFLVVWHHASLLFFSWNVHDAYRSSEDPNDPQHNYAIQMPWVRLLIAGAPQVKIFFVISGYALSYKPLKLAHAARYGEWASAMSSSVFRRWPRLFLPAVIILFMGTIVGYNRYFGDGDDKWNDGAAITKRPPPIKDELAEQLWDLWGNILQATNPFSNDERRSATPYDWNLWTLGMEFDCSMVLFLCMAAFCRIRTLPRLVLTVCTAAFCLWWKHWPPFLFISGMFLCDLRFTLEGAAARAPPATLLPTTPTVLVSPLRQQNTSLMRARRVAFVVYHHSKRLVLAVPSYLPESVQAAGAAVAGNPHATRLSCASSTAYERVSSSGVPARLRSRARGARNLLLSASLWRGLLSLFAVVVAVFFLSFPGAERGGNSAPYYGWLIRDWTPKHYEDDNESHWWISLGAVLLIFVLDRNTWMQRAFTTRFAQYLGRISYALYLVHGPMLWSIGWHLGRWATAYTGRETERQYCLGVALALGLLWPMLIWASDVACRLIDEKSVVFAKWAYDSLAKKED</sequence>
<reference evidence="5" key="5">
    <citation type="submission" date="2018-04" db="UniProtKB">
        <authorList>
            <consortium name="EnsemblFungi"/>
        </authorList>
    </citation>
    <scope>IDENTIFICATION</scope>
    <source>
        <strain evidence="5">R3-111a-1</strain>
    </source>
</reference>
<dbReference type="OrthoDB" id="5819582at2759"/>
<dbReference type="GO" id="GO:0016747">
    <property type="term" value="F:acyltransferase activity, transferring groups other than amino-acyl groups"/>
    <property type="evidence" value="ECO:0007669"/>
    <property type="project" value="InterPro"/>
</dbReference>
<feature type="compositionally biased region" description="Polar residues" evidence="1">
    <location>
        <begin position="57"/>
        <end position="68"/>
    </location>
</feature>
<evidence type="ECO:0000313" key="4">
    <source>
        <dbReference type="EMBL" id="EJT72227.1"/>
    </source>
</evidence>
<dbReference type="PANTHER" id="PTHR23028">
    <property type="entry name" value="ACETYLTRANSFERASE"/>
    <property type="match status" value="1"/>
</dbReference>
<reference evidence="4" key="2">
    <citation type="submission" date="2010-07" db="EMBL/GenBank/DDBJ databases">
        <authorList>
            <consortium name="The Broad Institute Genome Sequencing Platform"/>
            <consortium name="Broad Institute Genome Sequencing Center for Infectious Disease"/>
            <person name="Ma L.-J."/>
            <person name="Dead R."/>
            <person name="Young S."/>
            <person name="Zeng Q."/>
            <person name="Koehrsen M."/>
            <person name="Alvarado L."/>
            <person name="Berlin A."/>
            <person name="Chapman S.B."/>
            <person name="Chen Z."/>
            <person name="Freedman E."/>
            <person name="Gellesch M."/>
            <person name="Goldberg J."/>
            <person name="Griggs A."/>
            <person name="Gujja S."/>
            <person name="Heilman E.R."/>
            <person name="Heiman D."/>
            <person name="Hepburn T."/>
            <person name="Howarth C."/>
            <person name="Jen D."/>
            <person name="Larson L."/>
            <person name="Mehta T."/>
            <person name="Neiman D."/>
            <person name="Pearson M."/>
            <person name="Roberts A."/>
            <person name="Saif S."/>
            <person name="Shea T."/>
            <person name="Shenoy N."/>
            <person name="Sisk P."/>
            <person name="Stolte C."/>
            <person name="Sykes S."/>
            <person name="Walk T."/>
            <person name="White J."/>
            <person name="Yandava C."/>
            <person name="Haas B."/>
            <person name="Nusbaum C."/>
            <person name="Birren B."/>
        </authorList>
    </citation>
    <scope>NUCLEOTIDE SEQUENCE</scope>
    <source>
        <strain evidence="4">R3-111a-1</strain>
    </source>
</reference>
<dbReference type="EMBL" id="GL385399">
    <property type="protein sequence ID" value="EJT72227.1"/>
    <property type="molecule type" value="Genomic_DNA"/>
</dbReference>
<dbReference type="GeneID" id="20349551"/>
<evidence type="ECO:0000313" key="5">
    <source>
        <dbReference type="EnsemblFungi" id="EJT72227"/>
    </source>
</evidence>
<keyword evidence="4" id="KW-0808">Transferase</keyword>
<dbReference type="PANTHER" id="PTHR23028:SF134">
    <property type="entry name" value="PUTATIVE (AFU_ORTHOLOGUE AFUA_4G08520)-RELATED"/>
    <property type="match status" value="1"/>
</dbReference>
<dbReference type="Pfam" id="PF01757">
    <property type="entry name" value="Acyl_transf_3"/>
    <property type="match status" value="1"/>
</dbReference>
<dbReference type="InterPro" id="IPR050879">
    <property type="entry name" value="Acyltransferase_3"/>
</dbReference>
<evidence type="ECO:0000259" key="3">
    <source>
        <dbReference type="Pfam" id="PF01757"/>
    </source>
</evidence>
<dbReference type="eggNOG" id="ENOG502RYMZ">
    <property type="taxonomic scope" value="Eukaryota"/>
</dbReference>
<accession>J3P6F3</accession>
<dbReference type="RefSeq" id="XP_009225201.1">
    <property type="nucleotide sequence ID" value="XM_009226937.1"/>
</dbReference>
<feature type="transmembrane region" description="Helical" evidence="2">
    <location>
        <begin position="562"/>
        <end position="581"/>
    </location>
</feature>
<feature type="domain" description="Acyltransferase 3" evidence="3">
    <location>
        <begin position="125"/>
        <end position="367"/>
    </location>
</feature>
<evidence type="ECO:0000313" key="6">
    <source>
        <dbReference type="Proteomes" id="UP000006039"/>
    </source>
</evidence>
<dbReference type="EnsemblFungi" id="EJT72227">
    <property type="protein sequence ID" value="EJT72227"/>
    <property type="gene ID" value="GGTG_09093"/>
</dbReference>
<evidence type="ECO:0000256" key="1">
    <source>
        <dbReference type="SAM" id="MobiDB-lite"/>
    </source>
</evidence>
<dbReference type="Proteomes" id="UP000006039">
    <property type="component" value="Unassembled WGS sequence"/>
</dbReference>
<keyword evidence="6" id="KW-1185">Reference proteome</keyword>
<reference evidence="6" key="1">
    <citation type="submission" date="2010-07" db="EMBL/GenBank/DDBJ databases">
        <title>The genome sequence of Gaeumannomyces graminis var. tritici strain R3-111a-1.</title>
        <authorList>
            <consortium name="The Broad Institute Genome Sequencing Platform"/>
            <person name="Ma L.-J."/>
            <person name="Dead R."/>
            <person name="Young S."/>
            <person name="Zeng Q."/>
            <person name="Koehrsen M."/>
            <person name="Alvarado L."/>
            <person name="Berlin A."/>
            <person name="Chapman S.B."/>
            <person name="Chen Z."/>
            <person name="Freedman E."/>
            <person name="Gellesch M."/>
            <person name="Goldberg J."/>
            <person name="Griggs A."/>
            <person name="Gujja S."/>
            <person name="Heilman E.R."/>
            <person name="Heiman D."/>
            <person name="Hepburn T."/>
            <person name="Howarth C."/>
            <person name="Jen D."/>
            <person name="Larson L."/>
            <person name="Mehta T."/>
            <person name="Neiman D."/>
            <person name="Pearson M."/>
            <person name="Roberts A."/>
            <person name="Saif S."/>
            <person name="Shea T."/>
            <person name="Shenoy N."/>
            <person name="Sisk P."/>
            <person name="Stolte C."/>
            <person name="Sykes S."/>
            <person name="Walk T."/>
            <person name="White J."/>
            <person name="Yandava C."/>
            <person name="Haas B."/>
            <person name="Nusbaum C."/>
            <person name="Birren B."/>
        </authorList>
    </citation>
    <scope>NUCLEOTIDE SEQUENCE [LARGE SCALE GENOMIC DNA]</scope>
    <source>
        <strain evidence="6">R3-111a-1</strain>
    </source>
</reference>
<feature type="compositionally biased region" description="Basic and acidic residues" evidence="1">
    <location>
        <begin position="36"/>
        <end position="46"/>
    </location>
</feature>
<dbReference type="HOGENOM" id="CLU_005679_13_5_1"/>
<name>J3P6F3_GAET3</name>
<feature type="transmembrane region" description="Helical" evidence="2">
    <location>
        <begin position="92"/>
        <end position="112"/>
    </location>
</feature>
<feature type="transmembrane region" description="Helical" evidence="2">
    <location>
        <begin position="228"/>
        <end position="247"/>
    </location>
</feature>
<dbReference type="VEuPathDB" id="FungiDB:GGTG_09093"/>
<protein>
    <submittedName>
        <fullName evidence="4">Acetyl transferase</fullName>
    </submittedName>
</protein>
<gene>
    <name evidence="5" type="primary">20349551</name>
    <name evidence="4" type="ORF">GGTG_09093</name>
</gene>
<organism evidence="4">
    <name type="scientific">Gaeumannomyces tritici (strain R3-111a-1)</name>
    <name type="common">Wheat and barley take-all root rot fungus</name>
    <name type="synonym">Gaeumannomyces graminis var. tritici</name>
    <dbReference type="NCBI Taxonomy" id="644352"/>
    <lineage>
        <taxon>Eukaryota</taxon>
        <taxon>Fungi</taxon>
        <taxon>Dikarya</taxon>
        <taxon>Ascomycota</taxon>
        <taxon>Pezizomycotina</taxon>
        <taxon>Sordariomycetes</taxon>
        <taxon>Sordariomycetidae</taxon>
        <taxon>Magnaporthales</taxon>
        <taxon>Magnaporthaceae</taxon>
        <taxon>Gaeumannomyces</taxon>
    </lineage>
</organism>
<keyword evidence="2" id="KW-0812">Transmembrane</keyword>
<feature type="transmembrane region" description="Helical" evidence="2">
    <location>
        <begin position="532"/>
        <end position="550"/>
    </location>
</feature>
<dbReference type="AlphaFoldDB" id="J3P6F3"/>
<feature type="region of interest" description="Disordered" evidence="1">
    <location>
        <begin position="27"/>
        <end position="68"/>
    </location>
</feature>
<dbReference type="STRING" id="644352.J3P6F3"/>
<reference evidence="5" key="4">
    <citation type="journal article" date="2015" name="G3 (Bethesda)">
        <title>Genome sequences of three phytopathogenic species of the Magnaporthaceae family of fungi.</title>
        <authorList>
            <person name="Okagaki L.H."/>
            <person name="Nunes C.C."/>
            <person name="Sailsbery J."/>
            <person name="Clay B."/>
            <person name="Brown D."/>
            <person name="John T."/>
            <person name="Oh Y."/>
            <person name="Young N."/>
            <person name="Fitzgerald M."/>
            <person name="Haas B.J."/>
            <person name="Zeng Q."/>
            <person name="Young S."/>
            <person name="Adiconis X."/>
            <person name="Fan L."/>
            <person name="Levin J.Z."/>
            <person name="Mitchell T.K."/>
            <person name="Okubara P.A."/>
            <person name="Farman M.L."/>
            <person name="Kohn L.M."/>
            <person name="Birren B."/>
            <person name="Ma L.-J."/>
            <person name="Dean R.A."/>
        </authorList>
    </citation>
    <scope>NUCLEOTIDE SEQUENCE</scope>
    <source>
        <strain evidence="5">R3-111a-1</strain>
    </source>
</reference>
<feature type="transmembrane region" description="Helical" evidence="2">
    <location>
        <begin position="474"/>
        <end position="499"/>
    </location>
</feature>
<feature type="transmembrane region" description="Helical" evidence="2">
    <location>
        <begin position="601"/>
        <end position="620"/>
    </location>
</feature>
<dbReference type="InterPro" id="IPR002656">
    <property type="entry name" value="Acyl_transf_3_dom"/>
</dbReference>
<keyword evidence="2" id="KW-0472">Membrane</keyword>
<keyword evidence="2" id="KW-1133">Transmembrane helix</keyword>
<reference evidence="4" key="3">
    <citation type="submission" date="2010-09" db="EMBL/GenBank/DDBJ databases">
        <title>Annotation of Gaeumannomyces graminis var. tritici R3-111a-1.</title>
        <authorList>
            <consortium name="The Broad Institute Genome Sequencing Platform"/>
            <person name="Ma L.-J."/>
            <person name="Dead R."/>
            <person name="Young S.K."/>
            <person name="Zeng Q."/>
            <person name="Gargeya S."/>
            <person name="Fitzgerald M."/>
            <person name="Haas B."/>
            <person name="Abouelleil A."/>
            <person name="Alvarado L."/>
            <person name="Arachchi H.M."/>
            <person name="Berlin A."/>
            <person name="Brown A."/>
            <person name="Chapman S.B."/>
            <person name="Chen Z."/>
            <person name="Dunbar C."/>
            <person name="Freedman E."/>
            <person name="Gearin G."/>
            <person name="Gellesch M."/>
            <person name="Goldberg J."/>
            <person name="Griggs A."/>
            <person name="Gujja S."/>
            <person name="Heiman D."/>
            <person name="Howarth C."/>
            <person name="Larson L."/>
            <person name="Lui A."/>
            <person name="MacDonald P.J.P."/>
            <person name="Mehta T."/>
            <person name="Montmayeur A."/>
            <person name="Murphy C."/>
            <person name="Neiman D."/>
            <person name="Pearson M."/>
            <person name="Priest M."/>
            <person name="Roberts A."/>
            <person name="Saif S."/>
            <person name="Shea T."/>
            <person name="Shenoy N."/>
            <person name="Sisk P."/>
            <person name="Stolte C."/>
            <person name="Sykes S."/>
            <person name="Yandava C."/>
            <person name="Wortman J."/>
            <person name="Nusbaum C."/>
            <person name="Birren B."/>
        </authorList>
    </citation>
    <scope>NUCLEOTIDE SEQUENCE</scope>
    <source>
        <strain evidence="4">R3-111a-1</strain>
    </source>
</reference>
<feature type="transmembrane region" description="Helical" evidence="2">
    <location>
        <begin position="132"/>
        <end position="150"/>
    </location>
</feature>
<proteinExistence type="predicted"/>